<feature type="chain" id="PRO_5020996662" evidence="1">
    <location>
        <begin position="22"/>
        <end position="302"/>
    </location>
</feature>
<evidence type="ECO:0000259" key="2">
    <source>
        <dbReference type="Pfam" id="PF04389"/>
    </source>
</evidence>
<name>A0A4Q9FCK6_9FLAO</name>
<dbReference type="OrthoDB" id="9778250at2"/>
<protein>
    <submittedName>
        <fullName evidence="3">M28 family peptidase</fullName>
    </submittedName>
</protein>
<dbReference type="SUPFAM" id="SSF53187">
    <property type="entry name" value="Zn-dependent exopeptidases"/>
    <property type="match status" value="1"/>
</dbReference>
<reference evidence="3 4" key="1">
    <citation type="submission" date="2019-02" db="EMBL/GenBank/DDBJ databases">
        <title>Hyunsoonleella sp., isolated from marine sediment.</title>
        <authorList>
            <person name="Liu B.-T."/>
        </authorList>
    </citation>
    <scope>NUCLEOTIDE SEQUENCE [LARGE SCALE GENOMIC DNA]</scope>
    <source>
        <strain evidence="3 4">T58</strain>
    </source>
</reference>
<keyword evidence="4" id="KW-1185">Reference proteome</keyword>
<dbReference type="Proteomes" id="UP000291142">
    <property type="component" value="Unassembled WGS sequence"/>
</dbReference>
<evidence type="ECO:0000256" key="1">
    <source>
        <dbReference type="SAM" id="SignalP"/>
    </source>
</evidence>
<accession>A0A4Q9FCK6</accession>
<organism evidence="3 4">
    <name type="scientific">Hyunsoonleella flava</name>
    <dbReference type="NCBI Taxonomy" id="2527939"/>
    <lineage>
        <taxon>Bacteria</taxon>
        <taxon>Pseudomonadati</taxon>
        <taxon>Bacteroidota</taxon>
        <taxon>Flavobacteriia</taxon>
        <taxon>Flavobacteriales</taxon>
        <taxon>Flavobacteriaceae</taxon>
    </lineage>
</organism>
<feature type="signal peptide" evidence="1">
    <location>
        <begin position="1"/>
        <end position="21"/>
    </location>
</feature>
<dbReference type="Pfam" id="PF04389">
    <property type="entry name" value="Peptidase_M28"/>
    <property type="match status" value="1"/>
</dbReference>
<dbReference type="GO" id="GO:0008235">
    <property type="term" value="F:metalloexopeptidase activity"/>
    <property type="evidence" value="ECO:0007669"/>
    <property type="project" value="InterPro"/>
</dbReference>
<dbReference type="InterPro" id="IPR007484">
    <property type="entry name" value="Peptidase_M28"/>
</dbReference>
<feature type="domain" description="Peptidase M28" evidence="2">
    <location>
        <begin position="94"/>
        <end position="288"/>
    </location>
</feature>
<sequence length="302" mass="34499">MLKFKSLLLLVLITFGQFSCSQNKSMFSKDMLLEHLQILSSDTYEGRKTGTNGSKKARTYIIKQFQNFDVKPLDTLFEQNFNFSYANKDYQGTNILGTVKGTSNPDKYIVISAHYDHLGIQNNIVHNGADDNASGVSALIAFAEYFKKFPPRHSVILAAFDAEELGLEGSKYYVNNPIVATEKLVFNINMDMISRSNKKELFMVRPKDSELLNNALREVKQSSKDILLTFGHDGTDGLEDWTYASDHASFYRKQIPFLYLGVADHKDYHKHTDDFENIHPDFYKEAVHQIILMFNSVDQIAF</sequence>
<evidence type="ECO:0000313" key="3">
    <source>
        <dbReference type="EMBL" id="TBN03305.1"/>
    </source>
</evidence>
<dbReference type="InterPro" id="IPR045175">
    <property type="entry name" value="M28_fam"/>
</dbReference>
<proteinExistence type="predicted"/>
<dbReference type="EMBL" id="SIRT01000007">
    <property type="protein sequence ID" value="TBN03305.1"/>
    <property type="molecule type" value="Genomic_DNA"/>
</dbReference>
<evidence type="ECO:0000313" key="4">
    <source>
        <dbReference type="Proteomes" id="UP000291142"/>
    </source>
</evidence>
<dbReference type="GO" id="GO:0006508">
    <property type="term" value="P:proteolysis"/>
    <property type="evidence" value="ECO:0007669"/>
    <property type="project" value="InterPro"/>
</dbReference>
<dbReference type="PANTHER" id="PTHR12147:SF26">
    <property type="entry name" value="PEPTIDASE M28 DOMAIN-CONTAINING PROTEIN"/>
    <property type="match status" value="1"/>
</dbReference>
<dbReference type="PANTHER" id="PTHR12147">
    <property type="entry name" value="METALLOPEPTIDASE M28 FAMILY MEMBER"/>
    <property type="match status" value="1"/>
</dbReference>
<dbReference type="AlphaFoldDB" id="A0A4Q9FCK6"/>
<comment type="caution">
    <text evidence="3">The sequence shown here is derived from an EMBL/GenBank/DDBJ whole genome shotgun (WGS) entry which is preliminary data.</text>
</comment>
<dbReference type="Gene3D" id="3.40.630.10">
    <property type="entry name" value="Zn peptidases"/>
    <property type="match status" value="1"/>
</dbReference>
<gene>
    <name evidence="3" type="ORF">EYD45_09860</name>
</gene>
<keyword evidence="1" id="KW-0732">Signal</keyword>